<dbReference type="FunCoup" id="A0A482WQ16">
    <property type="interactions" value="1005"/>
</dbReference>
<accession>A0A482WQ16</accession>
<dbReference type="Pfam" id="PF11635">
    <property type="entry name" value="Med16_N"/>
    <property type="match status" value="1"/>
</dbReference>
<dbReference type="InterPro" id="IPR048616">
    <property type="entry name" value="MED16_bridge"/>
</dbReference>
<evidence type="ECO:0000256" key="8">
    <source>
        <dbReference type="ARBA" id="ARBA00023163"/>
    </source>
</evidence>
<evidence type="ECO:0000256" key="9">
    <source>
        <dbReference type="ARBA" id="ARBA00023242"/>
    </source>
</evidence>
<dbReference type="GO" id="GO:0016592">
    <property type="term" value="C:mediator complex"/>
    <property type="evidence" value="ECO:0007669"/>
    <property type="project" value="InterPro"/>
</dbReference>
<dbReference type="GO" id="GO:0045893">
    <property type="term" value="P:positive regulation of DNA-templated transcription"/>
    <property type="evidence" value="ECO:0007669"/>
    <property type="project" value="TreeGrafter"/>
</dbReference>
<dbReference type="AlphaFoldDB" id="A0A482WQ16"/>
<keyword evidence="5" id="KW-0677">Repeat</keyword>
<sequence>MDLTYAIYRKHNSKLLPDFDCLHEGKTLCVVSSQNIIAFTTRTELDDTTAKTWGSHVYVADLNTPWHSHKVLSSVSVITSIEWDLSGHKLLVADSYGNVALWTFKDYILNDWTCIGTASFPGELIISAAFFHNGKKISLVAEKKDSVLYSEKFSHVRFAPSVRHFGNRAVEGCLVISTTGMVGAIAAHWPRDATSPLLTTSESLGSIRHRITAADICYGKNGHFLVAVSSGDVRMPVQCYRVSVTQTSDKCQITSQALPSFFLQADQHYKEVTELKFVLKEDADSLVVAANGDSGSLIEVWELLEKPVPVHKLFQPKAQPAEPYKTVLWQHQSHHRTPVAVTSITTCKVSVTSTLPPPSYVIVSFSDGTIHCLLRDSLKQFASTSLSMAWREDDVKRHRLNVTISSMDLTRLSSALVVADNKGQIYLYRIHPISEQGTGGVPVNVSLATTLLEYCLVTGLDWWDALISIRPNMLDAVCDRLTDNFNKQPMAVQQYHYVTYLSLKGALYRLTPAGQQRAADLTALLMLHSVSTAFKSLLRPSDLVSHDKGPAESLQAVMGESAPIPTDVDKVLLHLEAKEFTVEPSTLQSLHQLIQWVADLALNLLARLPEQRKTTGYELVRDYKAVNTLRELLVIIRIWGLLRPSCLPVFVRSVENLDVLALLFKLLSRLVQSPEPDDNLIDECCLLPSQVMIPPLNISTSIIAITSPALFYQTLPIHLEYGVEPDNLLFVPEITPIEGAITTDQTVDTIRHIFLGHQPLVVKQCCRCGGKAQLQSCMRTAAMRAWDQRWARACRCGGHWRVHNVSATHTYSK</sequence>
<dbReference type="STRING" id="195883.A0A482WQ16"/>
<evidence type="ECO:0000256" key="5">
    <source>
        <dbReference type="ARBA" id="ARBA00022737"/>
    </source>
</evidence>
<name>A0A482WQ16_LAOST</name>
<evidence type="ECO:0000259" key="14">
    <source>
        <dbReference type="Pfam" id="PF20719"/>
    </source>
</evidence>
<evidence type="ECO:0000256" key="10">
    <source>
        <dbReference type="ARBA" id="ARBA00032015"/>
    </source>
</evidence>
<comment type="subunit">
    <text evidence="11">Component of the Mediator complex.</text>
</comment>
<dbReference type="InterPro" id="IPR048338">
    <property type="entry name" value="Mediator_Med16"/>
</dbReference>
<evidence type="ECO:0000259" key="13">
    <source>
        <dbReference type="Pfam" id="PF20718"/>
    </source>
</evidence>
<keyword evidence="16" id="KW-1185">Reference proteome</keyword>
<comment type="subcellular location">
    <subcellularLocation>
        <location evidence="1 11">Nucleus</location>
    </subcellularLocation>
</comment>
<dbReference type="Pfam" id="PF20719">
    <property type="entry name" value="Med16_C"/>
    <property type="match status" value="1"/>
</dbReference>
<protein>
    <recommendedName>
        <fullName evidence="3 11">Mediator of RNA polymerase II transcription subunit 16</fullName>
    </recommendedName>
    <alternativeName>
        <fullName evidence="10 11">Mediator complex subunit 16</fullName>
    </alternativeName>
</protein>
<feature type="domain" description="Mediator complex subunit 16 C-terminal" evidence="14">
    <location>
        <begin position="724"/>
        <end position="801"/>
    </location>
</feature>
<dbReference type="InterPro" id="IPR036322">
    <property type="entry name" value="WD40_repeat_dom_sf"/>
</dbReference>
<evidence type="ECO:0000256" key="4">
    <source>
        <dbReference type="ARBA" id="ARBA00022574"/>
    </source>
</evidence>
<comment type="caution">
    <text evidence="15">The sequence shown here is derived from an EMBL/GenBank/DDBJ whole genome shotgun (WGS) entry which is preliminary data.</text>
</comment>
<keyword evidence="4" id="KW-0853">WD repeat</keyword>
<evidence type="ECO:0000313" key="15">
    <source>
        <dbReference type="EMBL" id="RZF35110.1"/>
    </source>
</evidence>
<keyword evidence="7 11" id="KW-0010">Activator</keyword>
<evidence type="ECO:0000256" key="11">
    <source>
        <dbReference type="RuleBase" id="RU364149"/>
    </source>
</evidence>
<evidence type="ECO:0000259" key="12">
    <source>
        <dbReference type="Pfam" id="PF11635"/>
    </source>
</evidence>
<dbReference type="SUPFAM" id="SSF50978">
    <property type="entry name" value="WD40 repeat-like"/>
    <property type="match status" value="1"/>
</dbReference>
<reference evidence="15 16" key="1">
    <citation type="journal article" date="2017" name="Gigascience">
        <title>Genome sequence of the small brown planthopper, Laodelphax striatellus.</title>
        <authorList>
            <person name="Zhu J."/>
            <person name="Jiang F."/>
            <person name="Wang X."/>
            <person name="Yang P."/>
            <person name="Bao Y."/>
            <person name="Zhao W."/>
            <person name="Wang W."/>
            <person name="Lu H."/>
            <person name="Wang Q."/>
            <person name="Cui N."/>
            <person name="Li J."/>
            <person name="Chen X."/>
            <person name="Luo L."/>
            <person name="Yu J."/>
            <person name="Kang L."/>
            <person name="Cui F."/>
        </authorList>
    </citation>
    <scope>NUCLEOTIDE SEQUENCE [LARGE SCALE GENOMIC DNA]</scope>
    <source>
        <strain evidence="15">Lst14</strain>
    </source>
</reference>
<comment type="function">
    <text evidence="11">Component of the Mediator complex, a coactivator involved in the regulated transcription of nearly all RNA polymerase II-dependent genes. Mediator functions as a bridge to convey information from gene-specific regulatory proteins to the basal RNA polymerase II transcription machinery. Mediator is recruited to promoters by direct interactions with regulatory proteins and serves as a scaffold for the assembly of a functional preinitiation complex with RNA polymerase II and the general transcription factors.</text>
</comment>
<feature type="domain" description="Mediator complex subunit Med16 N-terminal" evidence="12">
    <location>
        <begin position="117"/>
        <end position="395"/>
    </location>
</feature>
<dbReference type="InterPro" id="IPR048339">
    <property type="entry name" value="Mediator_Med16_C"/>
</dbReference>
<dbReference type="EMBL" id="QKKF02029610">
    <property type="protein sequence ID" value="RZF35110.1"/>
    <property type="molecule type" value="Genomic_DNA"/>
</dbReference>
<gene>
    <name evidence="11" type="primary">MED16</name>
    <name evidence="15" type="ORF">LSTR_LSTR009416</name>
</gene>
<dbReference type="PANTHER" id="PTHR13224">
    <property type="entry name" value="THYROID HORMONE RECEPTOR-ASSOCIATED PROTEIN-RELATED"/>
    <property type="match status" value="1"/>
</dbReference>
<evidence type="ECO:0000256" key="1">
    <source>
        <dbReference type="ARBA" id="ARBA00004123"/>
    </source>
</evidence>
<feature type="domain" description="Mediator of RNA polymerase II transcription subunit 16 central helical bridge" evidence="13">
    <location>
        <begin position="451"/>
        <end position="639"/>
    </location>
</feature>
<evidence type="ECO:0000256" key="2">
    <source>
        <dbReference type="ARBA" id="ARBA00006543"/>
    </source>
</evidence>
<organism evidence="15 16">
    <name type="scientific">Laodelphax striatellus</name>
    <name type="common">Small brown planthopper</name>
    <name type="synonym">Delphax striatella</name>
    <dbReference type="NCBI Taxonomy" id="195883"/>
    <lineage>
        <taxon>Eukaryota</taxon>
        <taxon>Metazoa</taxon>
        <taxon>Ecdysozoa</taxon>
        <taxon>Arthropoda</taxon>
        <taxon>Hexapoda</taxon>
        <taxon>Insecta</taxon>
        <taxon>Pterygota</taxon>
        <taxon>Neoptera</taxon>
        <taxon>Paraneoptera</taxon>
        <taxon>Hemiptera</taxon>
        <taxon>Auchenorrhyncha</taxon>
        <taxon>Fulgoroidea</taxon>
        <taxon>Delphacidae</taxon>
        <taxon>Criomorphinae</taxon>
        <taxon>Laodelphax</taxon>
    </lineage>
</organism>
<evidence type="ECO:0000256" key="3">
    <source>
        <dbReference type="ARBA" id="ARBA00019614"/>
    </source>
</evidence>
<keyword evidence="8 11" id="KW-0804">Transcription</keyword>
<proteinExistence type="inferred from homology"/>
<evidence type="ECO:0000256" key="6">
    <source>
        <dbReference type="ARBA" id="ARBA00023015"/>
    </source>
</evidence>
<dbReference type="PANTHER" id="PTHR13224:SF6">
    <property type="entry name" value="MEDIATOR OF RNA POLYMERASE II TRANSCRIPTION SUBUNIT 16"/>
    <property type="match status" value="1"/>
</dbReference>
<evidence type="ECO:0000256" key="7">
    <source>
        <dbReference type="ARBA" id="ARBA00023159"/>
    </source>
</evidence>
<keyword evidence="9 11" id="KW-0539">Nucleus</keyword>
<keyword evidence="6 11" id="KW-0805">Transcription regulation</keyword>
<evidence type="ECO:0000313" key="16">
    <source>
        <dbReference type="Proteomes" id="UP000291343"/>
    </source>
</evidence>
<comment type="similarity">
    <text evidence="2 11">Belongs to the Mediator complex subunit 16 family.</text>
</comment>
<dbReference type="Pfam" id="PF20718">
    <property type="entry name" value="Med16_bridge"/>
    <property type="match status" value="1"/>
</dbReference>
<dbReference type="InterPro" id="IPR021665">
    <property type="entry name" value="Mediator_Med16_N"/>
</dbReference>
<dbReference type="OrthoDB" id="10018574at2759"/>
<dbReference type="InParanoid" id="A0A482WQ16"/>
<dbReference type="SMR" id="A0A482WQ16"/>
<dbReference type="Proteomes" id="UP000291343">
    <property type="component" value="Unassembled WGS sequence"/>
</dbReference>